<dbReference type="GO" id="GO:0005506">
    <property type="term" value="F:iron ion binding"/>
    <property type="evidence" value="ECO:0007669"/>
    <property type="project" value="InterPro"/>
</dbReference>
<keyword evidence="2 7" id="KW-0349">Heme</keyword>
<evidence type="ECO:0000256" key="1">
    <source>
        <dbReference type="ARBA" id="ARBA00010617"/>
    </source>
</evidence>
<feature type="binding site" description="axial binding residue" evidence="7">
    <location>
        <position position="399"/>
    </location>
    <ligand>
        <name>heme</name>
        <dbReference type="ChEBI" id="CHEBI:30413"/>
    </ligand>
    <ligandPart>
        <name>Fe</name>
        <dbReference type="ChEBI" id="CHEBI:18248"/>
    </ligandPart>
</feature>
<dbReference type="STRING" id="314265.R2601_20149"/>
<keyword evidence="3 7" id="KW-0479">Metal-binding</keyword>
<gene>
    <name evidence="9" type="ORF">R2601_20149</name>
</gene>
<accession>Q0FTR4</accession>
<dbReference type="GO" id="GO:0016705">
    <property type="term" value="F:oxidoreductase activity, acting on paired donors, with incorporation or reduction of molecular oxygen"/>
    <property type="evidence" value="ECO:0007669"/>
    <property type="project" value="InterPro"/>
</dbReference>
<dbReference type="PANTHER" id="PTHR24291">
    <property type="entry name" value="CYTOCHROME P450 FAMILY 4"/>
    <property type="match status" value="1"/>
</dbReference>
<dbReference type="PRINTS" id="PR00463">
    <property type="entry name" value="EP450I"/>
</dbReference>
<evidence type="ECO:0000256" key="3">
    <source>
        <dbReference type="ARBA" id="ARBA00022723"/>
    </source>
</evidence>
<dbReference type="InterPro" id="IPR036396">
    <property type="entry name" value="Cyt_P450_sf"/>
</dbReference>
<dbReference type="HOGENOM" id="CLU_001570_5_1_5"/>
<dbReference type="InterPro" id="IPR017972">
    <property type="entry name" value="Cyt_P450_CS"/>
</dbReference>
<sequence>MSVFVPPTVTPPAKPLGMLASVREARRNVLSIIPGIAYTQPIVTGTTGPSRWHMVQGPEGMKRIFLDNVGNYPKSEVMLRMLRPAVGNSLFTSEGAQWRWQRRAIAPVFAARNVEALAPVMTETAARAAGRLAASGGQAELVKEMLSATFDVICDVALSGREHFDADLYGEAITKYFLTVGRASLLDFLEMPIWVPRPGEFLGRGAVKTMHRMVSAAINDRRRQGAGPLDDLLDHMLRAKDPQTGRTMSPQDLLHNMQFFIVAGHETTALAISWALYLLANDPAAQERAREEARGVLGERAAAGGDLAAMPYTEQVLDEAMRLYPPVGMLARNVLDDDEIYDRDIRPGETVFVNTYALHRHEDLWERPHAFDPDHFSPAAREARDRYAYLPFGAGPRVCVGANFAMMQAQIILATLVARFRFAPAGKVPEPIMHMTVRPEPGVTLEVHPV</sequence>
<organism evidence="9 10">
    <name type="scientific">Salipiger bermudensis (strain DSM 26914 / JCM 13377 / KCTC 12554 / HTCC2601)</name>
    <name type="common">Pelagibaca bermudensis</name>
    <dbReference type="NCBI Taxonomy" id="314265"/>
    <lineage>
        <taxon>Bacteria</taxon>
        <taxon>Pseudomonadati</taxon>
        <taxon>Pseudomonadota</taxon>
        <taxon>Alphaproteobacteria</taxon>
        <taxon>Rhodobacterales</taxon>
        <taxon>Roseobacteraceae</taxon>
        <taxon>Salipiger</taxon>
    </lineage>
</organism>
<evidence type="ECO:0000256" key="7">
    <source>
        <dbReference type="PIRSR" id="PIRSR602401-1"/>
    </source>
</evidence>
<comment type="cofactor">
    <cofactor evidence="7">
        <name>heme</name>
        <dbReference type="ChEBI" id="CHEBI:30413"/>
    </cofactor>
</comment>
<name>Q0FTR4_SALBH</name>
<comment type="caution">
    <text evidence="9">The sequence shown here is derived from an EMBL/GenBank/DDBJ whole genome shotgun (WGS) entry which is preliminary data.</text>
</comment>
<keyword evidence="6 8" id="KW-0503">Monooxygenase</keyword>
<dbReference type="InterPro" id="IPR001128">
    <property type="entry name" value="Cyt_P450"/>
</dbReference>
<evidence type="ECO:0000256" key="5">
    <source>
        <dbReference type="ARBA" id="ARBA00023004"/>
    </source>
</evidence>
<dbReference type="SUPFAM" id="SSF48264">
    <property type="entry name" value="Cytochrome P450"/>
    <property type="match status" value="1"/>
</dbReference>
<evidence type="ECO:0000256" key="6">
    <source>
        <dbReference type="ARBA" id="ARBA00023033"/>
    </source>
</evidence>
<dbReference type="PROSITE" id="PS00086">
    <property type="entry name" value="CYTOCHROME_P450"/>
    <property type="match status" value="1"/>
</dbReference>
<evidence type="ECO:0000256" key="8">
    <source>
        <dbReference type="RuleBase" id="RU000461"/>
    </source>
</evidence>
<evidence type="ECO:0000256" key="4">
    <source>
        <dbReference type="ARBA" id="ARBA00023002"/>
    </source>
</evidence>
<dbReference type="Gene3D" id="1.10.630.10">
    <property type="entry name" value="Cytochrome P450"/>
    <property type="match status" value="1"/>
</dbReference>
<dbReference type="AlphaFoldDB" id="Q0FTR4"/>
<reference evidence="9 10" key="1">
    <citation type="journal article" date="2010" name="J. Bacteriol.">
        <title>Genome sequences of Pelagibaca bermudensis HTCC2601T and Maritimibacter alkaliphilus HTCC2654T, the type strains of two marine Roseobacter genera.</title>
        <authorList>
            <person name="Thrash J.C."/>
            <person name="Cho J.C."/>
            <person name="Ferriera S."/>
            <person name="Johnson J."/>
            <person name="Vergin K.L."/>
            <person name="Giovannoni S.J."/>
        </authorList>
    </citation>
    <scope>NUCLEOTIDE SEQUENCE [LARGE SCALE GENOMIC DNA]</scope>
    <source>
        <strain evidence="10">DSM 26914 / JCM 13377 / KCTC 12554 / HTCC2601</strain>
    </source>
</reference>
<dbReference type="EMBL" id="AATQ01000005">
    <property type="protein sequence ID" value="EAU47685.1"/>
    <property type="molecule type" value="Genomic_DNA"/>
</dbReference>
<dbReference type="PRINTS" id="PR00385">
    <property type="entry name" value="P450"/>
</dbReference>
<dbReference type="RefSeq" id="WP_007798727.1">
    <property type="nucleotide sequence ID" value="NZ_DS022276.1"/>
</dbReference>
<dbReference type="InterPro" id="IPR050196">
    <property type="entry name" value="Cytochrome_P450_Monoox"/>
</dbReference>
<evidence type="ECO:0000256" key="2">
    <source>
        <dbReference type="ARBA" id="ARBA00022617"/>
    </source>
</evidence>
<evidence type="ECO:0000313" key="9">
    <source>
        <dbReference type="EMBL" id="EAU47685.1"/>
    </source>
</evidence>
<dbReference type="Proteomes" id="UP000006230">
    <property type="component" value="Unassembled WGS sequence"/>
</dbReference>
<dbReference type="Pfam" id="PF00067">
    <property type="entry name" value="p450"/>
    <property type="match status" value="1"/>
</dbReference>
<evidence type="ECO:0000313" key="10">
    <source>
        <dbReference type="Proteomes" id="UP000006230"/>
    </source>
</evidence>
<comment type="similarity">
    <text evidence="1 8">Belongs to the cytochrome P450 family.</text>
</comment>
<keyword evidence="4 8" id="KW-0560">Oxidoreductase</keyword>
<keyword evidence="10" id="KW-1185">Reference proteome</keyword>
<proteinExistence type="inferred from homology"/>
<dbReference type="InterPro" id="IPR002401">
    <property type="entry name" value="Cyt_P450_E_grp-I"/>
</dbReference>
<dbReference type="GO" id="GO:0020037">
    <property type="term" value="F:heme binding"/>
    <property type="evidence" value="ECO:0007669"/>
    <property type="project" value="InterPro"/>
</dbReference>
<keyword evidence="5 7" id="KW-0408">Iron</keyword>
<dbReference type="PANTHER" id="PTHR24291:SF50">
    <property type="entry name" value="BIFUNCTIONAL ALBAFLAVENONE MONOOXYGENASE_TERPENE SYNTHASE"/>
    <property type="match status" value="1"/>
</dbReference>
<dbReference type="OrthoDB" id="9764248at2"/>
<dbReference type="GO" id="GO:0004497">
    <property type="term" value="F:monooxygenase activity"/>
    <property type="evidence" value="ECO:0007669"/>
    <property type="project" value="UniProtKB-KW"/>
</dbReference>
<protein>
    <submittedName>
        <fullName evidence="9">Cytochrome P450</fullName>
    </submittedName>
</protein>
<dbReference type="eggNOG" id="COG2124">
    <property type="taxonomic scope" value="Bacteria"/>
</dbReference>